<evidence type="ECO:0008006" key="4">
    <source>
        <dbReference type="Google" id="ProtNLM"/>
    </source>
</evidence>
<dbReference type="GeneID" id="38118393"/>
<feature type="signal peptide" evidence="1">
    <location>
        <begin position="1"/>
        <end position="19"/>
    </location>
</feature>
<accession>A0A3D8R8X5</accession>
<evidence type="ECO:0000256" key="1">
    <source>
        <dbReference type="SAM" id="SignalP"/>
    </source>
</evidence>
<keyword evidence="3" id="KW-1185">Reference proteome</keyword>
<gene>
    <name evidence="2" type="ORF">DSM5745_08023</name>
</gene>
<dbReference type="RefSeq" id="XP_026601043.1">
    <property type="nucleotide sequence ID" value="XM_026750039.1"/>
</dbReference>
<name>A0A3D8R8X5_9EURO</name>
<dbReference type="AlphaFoldDB" id="A0A3D8R8X5"/>
<evidence type="ECO:0000313" key="3">
    <source>
        <dbReference type="Proteomes" id="UP000256690"/>
    </source>
</evidence>
<sequence>MLTKNLVLPLGLLATVALASPTPDVAALDSAPEVNTTDADALTLTKRATGVWLDLYGSGSCADSWRPEPQSGWVWSGQCKNFDGFTYGARAGAVDQSPDAWWNDQCTFKFWEGADCHGHATVHHLSDSIKWKSGTFGAPYPTYECIATSNKADGTFYLGNGATSVLMTC</sequence>
<evidence type="ECO:0000313" key="2">
    <source>
        <dbReference type="EMBL" id="RDW70512.1"/>
    </source>
</evidence>
<protein>
    <recommendedName>
        <fullName evidence="4">Secreted protein</fullName>
    </recommendedName>
</protein>
<keyword evidence="1" id="KW-0732">Signal</keyword>
<comment type="caution">
    <text evidence="2">The sequence shown here is derived from an EMBL/GenBank/DDBJ whole genome shotgun (WGS) entry which is preliminary data.</text>
</comment>
<proteinExistence type="predicted"/>
<organism evidence="2 3">
    <name type="scientific">Aspergillus mulundensis</name>
    <dbReference type="NCBI Taxonomy" id="1810919"/>
    <lineage>
        <taxon>Eukaryota</taxon>
        <taxon>Fungi</taxon>
        <taxon>Dikarya</taxon>
        <taxon>Ascomycota</taxon>
        <taxon>Pezizomycotina</taxon>
        <taxon>Eurotiomycetes</taxon>
        <taxon>Eurotiomycetidae</taxon>
        <taxon>Eurotiales</taxon>
        <taxon>Aspergillaceae</taxon>
        <taxon>Aspergillus</taxon>
        <taxon>Aspergillus subgen. Nidulantes</taxon>
    </lineage>
</organism>
<dbReference type="EMBL" id="PVWQ01000010">
    <property type="protein sequence ID" value="RDW70512.1"/>
    <property type="molecule type" value="Genomic_DNA"/>
</dbReference>
<dbReference type="Proteomes" id="UP000256690">
    <property type="component" value="Unassembled WGS sequence"/>
</dbReference>
<feature type="chain" id="PRO_5017602346" description="Secreted protein" evidence="1">
    <location>
        <begin position="20"/>
        <end position="169"/>
    </location>
</feature>
<dbReference type="OrthoDB" id="4433839at2759"/>
<reference evidence="2 3" key="1">
    <citation type="journal article" date="2018" name="IMA Fungus">
        <title>IMA Genome-F 9: Draft genome sequence of Annulohypoxylon stygium, Aspergillus mulundensis, Berkeleyomyces basicola (syn. Thielaviopsis basicola), Ceratocystis smalleyi, two Cercospora beticola strains, Coleophoma cylindrospora, Fusarium fracticaudum, Phialophora cf. hyalina, and Morchella septimelata.</title>
        <authorList>
            <person name="Wingfield B.D."/>
            <person name="Bills G.F."/>
            <person name="Dong Y."/>
            <person name="Huang W."/>
            <person name="Nel W.J."/>
            <person name="Swalarsk-Parry B.S."/>
            <person name="Vaghefi N."/>
            <person name="Wilken P.M."/>
            <person name="An Z."/>
            <person name="de Beer Z.W."/>
            <person name="De Vos L."/>
            <person name="Chen L."/>
            <person name="Duong T.A."/>
            <person name="Gao Y."/>
            <person name="Hammerbacher A."/>
            <person name="Kikkert J.R."/>
            <person name="Li Y."/>
            <person name="Li H."/>
            <person name="Li K."/>
            <person name="Li Q."/>
            <person name="Liu X."/>
            <person name="Ma X."/>
            <person name="Naidoo K."/>
            <person name="Pethybridge S.J."/>
            <person name="Sun J."/>
            <person name="Steenkamp E.T."/>
            <person name="van der Nest M.A."/>
            <person name="van Wyk S."/>
            <person name="Wingfield M.J."/>
            <person name="Xiong C."/>
            <person name="Yue Q."/>
            <person name="Zhang X."/>
        </authorList>
    </citation>
    <scope>NUCLEOTIDE SEQUENCE [LARGE SCALE GENOMIC DNA]</scope>
    <source>
        <strain evidence="2 3">DSM 5745</strain>
    </source>
</reference>